<keyword evidence="2" id="KW-0378">Hydrolase</keyword>
<feature type="domain" description="M23ase beta-sheet core" evidence="1">
    <location>
        <begin position="136"/>
        <end position="235"/>
    </location>
</feature>
<sequence length="277" mass="29952">MPFPSLLMTTAPFNSPQVAGVDPIAAAIARHQQGLAAVPQAAAFHAWLAQHRGSWSGLMPGLQQARTGYVDLRSADSPVARASATMDRAGAVAAYAALQQQAGFAIGVGDWMEQRCVYQSDNYRSSRLDGVMRDCHLGLDLFAPAGTALTLPLAAEVVVAEVRDERLDYGGMLVLRHDPGQGDDRSAFYSIWGHLSHRTARRWRPGDAIAAGTQFAKLGDFDENGWWLPHLHLQLCLLALPDFSEAPGVGELAFAPVWRDIFPDPTPLLFTAPLGKD</sequence>
<dbReference type="InterPro" id="IPR011055">
    <property type="entry name" value="Dup_hybrid_motif"/>
</dbReference>
<name>A0ABR6RAY1_9BURK</name>
<comment type="caution">
    <text evidence="2">The sequence shown here is derived from an EMBL/GenBank/DDBJ whole genome shotgun (WGS) entry which is preliminary data.</text>
</comment>
<dbReference type="Proteomes" id="UP000562492">
    <property type="component" value="Unassembled WGS sequence"/>
</dbReference>
<evidence type="ECO:0000313" key="2">
    <source>
        <dbReference type="EMBL" id="MBB6576320.1"/>
    </source>
</evidence>
<keyword evidence="3" id="KW-1185">Reference proteome</keyword>
<dbReference type="EMBL" id="JACHKZ010000001">
    <property type="protein sequence ID" value="MBB6576320.1"/>
    <property type="molecule type" value="Genomic_DNA"/>
</dbReference>
<protein>
    <submittedName>
        <fullName evidence="2">Murein DD-endopeptidase MepM/ murein hydrolase activator NlpD</fullName>
    </submittedName>
</protein>
<dbReference type="InterPro" id="IPR016047">
    <property type="entry name" value="M23ase_b-sheet_dom"/>
</dbReference>
<proteinExistence type="predicted"/>
<reference evidence="2 3" key="1">
    <citation type="submission" date="2020-08" db="EMBL/GenBank/DDBJ databases">
        <title>Functional genomics of gut bacteria from endangered species of beetles.</title>
        <authorList>
            <person name="Carlos-Shanley C."/>
        </authorList>
    </citation>
    <scope>NUCLEOTIDE SEQUENCE [LARGE SCALE GENOMIC DNA]</scope>
    <source>
        <strain evidence="2 3">S00124</strain>
    </source>
</reference>
<gene>
    <name evidence="2" type="ORF">HNP33_000368</name>
</gene>
<evidence type="ECO:0000313" key="3">
    <source>
        <dbReference type="Proteomes" id="UP000562492"/>
    </source>
</evidence>
<dbReference type="SUPFAM" id="SSF51261">
    <property type="entry name" value="Duplicated hybrid motif"/>
    <property type="match status" value="1"/>
</dbReference>
<dbReference type="Pfam" id="PF01551">
    <property type="entry name" value="Peptidase_M23"/>
    <property type="match status" value="1"/>
</dbReference>
<accession>A0ABR6RAY1</accession>
<dbReference type="Gene3D" id="2.70.70.10">
    <property type="entry name" value="Glucose Permease (Domain IIA)"/>
    <property type="match status" value="1"/>
</dbReference>
<evidence type="ECO:0000259" key="1">
    <source>
        <dbReference type="Pfam" id="PF01551"/>
    </source>
</evidence>
<organism evidence="2 3">
    <name type="scientific">Comamonas odontotermitis</name>
    <dbReference type="NCBI Taxonomy" id="379895"/>
    <lineage>
        <taxon>Bacteria</taxon>
        <taxon>Pseudomonadati</taxon>
        <taxon>Pseudomonadota</taxon>
        <taxon>Betaproteobacteria</taxon>
        <taxon>Burkholderiales</taxon>
        <taxon>Comamonadaceae</taxon>
        <taxon>Comamonas</taxon>
    </lineage>
</organism>
<dbReference type="GO" id="GO:0016787">
    <property type="term" value="F:hydrolase activity"/>
    <property type="evidence" value="ECO:0007669"/>
    <property type="project" value="UniProtKB-KW"/>
</dbReference>
<dbReference type="RefSeq" id="WP_184704640.1">
    <property type="nucleotide sequence ID" value="NZ_JACHKZ010000001.1"/>
</dbReference>
<dbReference type="CDD" id="cd12797">
    <property type="entry name" value="M23_peptidase"/>
    <property type="match status" value="1"/>
</dbReference>